<protein>
    <submittedName>
        <fullName evidence="4">3-oxo-5-alpha-steroid 4-dehydrogenase protein</fullName>
    </submittedName>
</protein>
<organism evidence="4 5">
    <name type="scientific">Pochonia chlamydosporia 170</name>
    <dbReference type="NCBI Taxonomy" id="1380566"/>
    <lineage>
        <taxon>Eukaryota</taxon>
        <taxon>Fungi</taxon>
        <taxon>Dikarya</taxon>
        <taxon>Ascomycota</taxon>
        <taxon>Pezizomycotina</taxon>
        <taxon>Sordariomycetes</taxon>
        <taxon>Hypocreomycetidae</taxon>
        <taxon>Hypocreales</taxon>
        <taxon>Clavicipitaceae</taxon>
        <taxon>Pochonia</taxon>
    </lineage>
</organism>
<dbReference type="AlphaFoldDB" id="A0A179F402"/>
<dbReference type="GO" id="GO:0030248">
    <property type="term" value="F:cellulose binding"/>
    <property type="evidence" value="ECO:0007669"/>
    <property type="project" value="InterPro"/>
</dbReference>
<gene>
    <name evidence="4" type="ORF">VFPPC_10572</name>
</gene>
<sequence length="369" mass="40039">MLSLLVAVFALCKAIYAQTPTETAPLIINQGPTNRCWSWYAEPSDYGSPPDKETNCYGDNMYGRFNLATYGWRYPNDYQKSPGYDGSVTGANGSPLTISLTNNAKNANCTGVEINLSYDYPTAALYANVSDTDLSQYDSVIIEYDAYVKSATISQSECSCLENGKASCPSWWKSQFTTDILFYQGPNKDFNVISVRNFDPQNNGNSYFNAAGGHRYQYSDHQIQPVSGTRAHVRLDAKHLIASYSSQLCQGGSTNGPIFLRSIQFVSIATGADMTVEIQNVKANAFKYKPGTFTSSAVPPGCTPTNCPSQPSDPKSSCASWVPQATGAPTSSNKLYDQCGGKTWTGSTSCPSGAACKIQNEYYSQCLPV</sequence>
<dbReference type="EMBL" id="LSBJ02000009">
    <property type="protein sequence ID" value="OAQ60135.1"/>
    <property type="molecule type" value="Genomic_DNA"/>
</dbReference>
<dbReference type="Proteomes" id="UP000078397">
    <property type="component" value="Unassembled WGS sequence"/>
</dbReference>
<dbReference type="GO" id="GO:0005576">
    <property type="term" value="C:extracellular region"/>
    <property type="evidence" value="ECO:0007669"/>
    <property type="project" value="InterPro"/>
</dbReference>
<evidence type="ECO:0000313" key="4">
    <source>
        <dbReference type="EMBL" id="OAQ60135.1"/>
    </source>
</evidence>
<accession>A0A179F402</accession>
<dbReference type="OrthoDB" id="6038816at2759"/>
<dbReference type="KEGG" id="pchm:VFPPC_10572"/>
<dbReference type="RefSeq" id="XP_018138045.1">
    <property type="nucleotide sequence ID" value="XM_018288915.1"/>
</dbReference>
<comment type="caution">
    <text evidence="4">The sequence shown here is derived from an EMBL/GenBank/DDBJ whole genome shotgun (WGS) entry which is preliminary data.</text>
</comment>
<evidence type="ECO:0000256" key="2">
    <source>
        <dbReference type="SAM" id="SignalP"/>
    </source>
</evidence>
<reference evidence="4 5" key="1">
    <citation type="journal article" date="2016" name="PLoS Pathog.">
        <title>Biosynthesis of antibiotic leucinostatins in bio-control fungus Purpureocillium lilacinum and their inhibition on phytophthora revealed by genome mining.</title>
        <authorList>
            <person name="Wang G."/>
            <person name="Liu Z."/>
            <person name="Lin R."/>
            <person name="Li E."/>
            <person name="Mao Z."/>
            <person name="Ling J."/>
            <person name="Yang Y."/>
            <person name="Yin W.B."/>
            <person name="Xie B."/>
        </authorList>
    </citation>
    <scope>NUCLEOTIDE SEQUENCE [LARGE SCALE GENOMIC DNA]</scope>
    <source>
        <strain evidence="4">170</strain>
    </source>
</reference>
<dbReference type="PROSITE" id="PS51164">
    <property type="entry name" value="CBM1_2"/>
    <property type="match status" value="1"/>
</dbReference>
<dbReference type="GeneID" id="28852909"/>
<name>A0A179F402_METCM</name>
<evidence type="ECO:0000256" key="1">
    <source>
        <dbReference type="ARBA" id="ARBA00022729"/>
    </source>
</evidence>
<dbReference type="InterPro" id="IPR000254">
    <property type="entry name" value="CBD"/>
</dbReference>
<keyword evidence="5" id="KW-1185">Reference proteome</keyword>
<evidence type="ECO:0000313" key="5">
    <source>
        <dbReference type="Proteomes" id="UP000078397"/>
    </source>
</evidence>
<proteinExistence type="predicted"/>
<dbReference type="SUPFAM" id="SSF57180">
    <property type="entry name" value="Cellulose-binding domain"/>
    <property type="match status" value="1"/>
</dbReference>
<dbReference type="Pfam" id="PF00734">
    <property type="entry name" value="CBM_1"/>
    <property type="match status" value="1"/>
</dbReference>
<keyword evidence="1 2" id="KW-0732">Signal</keyword>
<dbReference type="InterPro" id="IPR035971">
    <property type="entry name" value="CBD_sf"/>
</dbReference>
<dbReference type="SMART" id="SM00236">
    <property type="entry name" value="fCBD"/>
    <property type="match status" value="1"/>
</dbReference>
<dbReference type="GO" id="GO:0005975">
    <property type="term" value="P:carbohydrate metabolic process"/>
    <property type="evidence" value="ECO:0007669"/>
    <property type="project" value="InterPro"/>
</dbReference>
<feature type="signal peptide" evidence="2">
    <location>
        <begin position="1"/>
        <end position="17"/>
    </location>
</feature>
<evidence type="ECO:0000259" key="3">
    <source>
        <dbReference type="PROSITE" id="PS51164"/>
    </source>
</evidence>
<feature type="chain" id="PRO_5008101215" evidence="2">
    <location>
        <begin position="18"/>
        <end position="369"/>
    </location>
</feature>
<feature type="domain" description="CBM1" evidence="3">
    <location>
        <begin position="331"/>
        <end position="367"/>
    </location>
</feature>
<dbReference type="PROSITE" id="PS00562">
    <property type="entry name" value="CBM1_1"/>
    <property type="match status" value="1"/>
</dbReference>